<evidence type="ECO:0000313" key="1">
    <source>
        <dbReference type="EMBL" id="GAA53355.1"/>
    </source>
</evidence>
<reference evidence="1" key="1">
    <citation type="journal article" date="2011" name="Genome Biol.">
        <title>The draft genome of the carcinogenic human liver fluke Clonorchis sinensis.</title>
        <authorList>
            <person name="Wang X."/>
            <person name="Chen W."/>
            <person name="Huang Y."/>
            <person name="Sun J."/>
            <person name="Men J."/>
            <person name="Liu H."/>
            <person name="Luo F."/>
            <person name="Guo L."/>
            <person name="Lv X."/>
            <person name="Deng C."/>
            <person name="Zhou C."/>
            <person name="Fan Y."/>
            <person name="Li X."/>
            <person name="Huang L."/>
            <person name="Hu Y."/>
            <person name="Liang C."/>
            <person name="Hu X."/>
            <person name="Xu J."/>
            <person name="Yu X."/>
        </authorList>
    </citation>
    <scope>NUCLEOTIDE SEQUENCE [LARGE SCALE GENOMIC DNA]</scope>
    <source>
        <strain evidence="1">Henan</strain>
    </source>
</reference>
<evidence type="ECO:0000313" key="2">
    <source>
        <dbReference type="Proteomes" id="UP000008909"/>
    </source>
</evidence>
<keyword evidence="2" id="KW-1185">Reference proteome</keyword>
<organism evidence="1 2">
    <name type="scientific">Clonorchis sinensis</name>
    <name type="common">Chinese liver fluke</name>
    <dbReference type="NCBI Taxonomy" id="79923"/>
    <lineage>
        <taxon>Eukaryota</taxon>
        <taxon>Metazoa</taxon>
        <taxon>Spiralia</taxon>
        <taxon>Lophotrochozoa</taxon>
        <taxon>Platyhelminthes</taxon>
        <taxon>Trematoda</taxon>
        <taxon>Digenea</taxon>
        <taxon>Opisthorchiida</taxon>
        <taxon>Opisthorchiata</taxon>
        <taxon>Opisthorchiidae</taxon>
        <taxon>Clonorchis</taxon>
    </lineage>
</organism>
<dbReference type="EMBL" id="DF143477">
    <property type="protein sequence ID" value="GAA53355.1"/>
    <property type="molecule type" value="Genomic_DNA"/>
</dbReference>
<protein>
    <submittedName>
        <fullName evidence="1">Uncharacterized protein</fullName>
    </submittedName>
</protein>
<gene>
    <name evidence="1" type="ORF">CLF_110070</name>
</gene>
<reference key="2">
    <citation type="submission" date="2011-10" db="EMBL/GenBank/DDBJ databases">
        <title>The genome and transcriptome sequence of Clonorchis sinensis provide insights into the carcinogenic liver fluke.</title>
        <authorList>
            <person name="Wang X."/>
            <person name="Huang Y."/>
            <person name="Chen W."/>
            <person name="Liu H."/>
            <person name="Guo L."/>
            <person name="Chen Y."/>
            <person name="Luo F."/>
            <person name="Zhou W."/>
            <person name="Sun J."/>
            <person name="Mao Q."/>
            <person name="Liang P."/>
            <person name="Zhou C."/>
            <person name="Tian Y."/>
            <person name="Men J."/>
            <person name="Lv X."/>
            <person name="Huang L."/>
            <person name="Zhou J."/>
            <person name="Hu Y."/>
            <person name="Li R."/>
            <person name="Zhang F."/>
            <person name="Lei H."/>
            <person name="Li X."/>
            <person name="Hu X."/>
            <person name="Liang C."/>
            <person name="Xu J."/>
            <person name="Wu Z."/>
            <person name="Yu X."/>
        </authorList>
    </citation>
    <scope>NUCLEOTIDE SEQUENCE</scope>
    <source>
        <strain>Henan</strain>
    </source>
</reference>
<name>G7YK73_CLOSI</name>
<sequence>MRKHCQVEERRSYPENCRKKYKPNVDDGFQTAFRKQGKNDKLVGFWLGVSTIDMLDGSTRRFENFYVWRFRPSHLQRRPHAVHTSSDSTVICQISGDSNTPVRSQSSALDLRLQFNVCSIERCHFSATARKRTVPPCLTRFPQTQLSGTLNRVENHNQVDLGATLSVRSQITDIFIIVI</sequence>
<dbReference type="AlphaFoldDB" id="G7YK73"/>
<dbReference type="InParanoid" id="G7YK73"/>
<accession>G7YK73</accession>
<proteinExistence type="predicted"/>
<dbReference type="Proteomes" id="UP000008909">
    <property type="component" value="Unassembled WGS sequence"/>
</dbReference>